<feature type="domain" description="Methyl-accepting transducer" evidence="10">
    <location>
        <begin position="116"/>
        <end position="352"/>
    </location>
</feature>
<evidence type="ECO:0000256" key="3">
    <source>
        <dbReference type="ARBA" id="ARBA00022500"/>
    </source>
</evidence>
<dbReference type="KEGG" id="tae:TepiRe1_2744"/>
<dbReference type="GO" id="GO:0007165">
    <property type="term" value="P:signal transduction"/>
    <property type="evidence" value="ECO:0007669"/>
    <property type="project" value="UniProtKB-KW"/>
</dbReference>
<evidence type="ECO:0000313" key="12">
    <source>
        <dbReference type="Proteomes" id="UP000010802"/>
    </source>
</evidence>
<evidence type="ECO:0000313" key="11">
    <source>
        <dbReference type="EMBL" id="CDI41064.1"/>
    </source>
</evidence>
<evidence type="ECO:0000256" key="9">
    <source>
        <dbReference type="SAM" id="Phobius"/>
    </source>
</evidence>
<dbReference type="SMART" id="SM00283">
    <property type="entry name" value="MA"/>
    <property type="match status" value="1"/>
</dbReference>
<comment type="subcellular location">
    <subcellularLocation>
        <location evidence="1">Cell membrane</location>
        <topology evidence="1">Multi-pass membrane protein</topology>
    </subcellularLocation>
</comment>
<dbReference type="PANTHER" id="PTHR32089:SF112">
    <property type="entry name" value="LYSOZYME-LIKE PROTEIN-RELATED"/>
    <property type="match status" value="1"/>
</dbReference>
<keyword evidence="2" id="KW-1003">Cell membrane</keyword>
<dbReference type="EMBL" id="HF563609">
    <property type="protein sequence ID" value="CDI41064.1"/>
    <property type="molecule type" value="Genomic_DNA"/>
</dbReference>
<evidence type="ECO:0000259" key="10">
    <source>
        <dbReference type="PROSITE" id="PS50111"/>
    </source>
</evidence>
<evidence type="ECO:0000256" key="1">
    <source>
        <dbReference type="ARBA" id="ARBA00004651"/>
    </source>
</evidence>
<evidence type="ECO:0000256" key="5">
    <source>
        <dbReference type="ARBA" id="ARBA00022989"/>
    </source>
</evidence>
<keyword evidence="5 9" id="KW-1133">Transmembrane helix</keyword>
<dbReference type="PROSITE" id="PS50111">
    <property type="entry name" value="CHEMOTAXIS_TRANSDUC_2"/>
    <property type="match status" value="1"/>
</dbReference>
<dbReference type="eggNOG" id="COG0840">
    <property type="taxonomic scope" value="Bacteria"/>
</dbReference>
<evidence type="ECO:0000256" key="2">
    <source>
        <dbReference type="ARBA" id="ARBA00022475"/>
    </source>
</evidence>
<dbReference type="Pfam" id="PF02743">
    <property type="entry name" value="dCache_1"/>
    <property type="match status" value="1"/>
</dbReference>
<keyword evidence="6 9" id="KW-0472">Membrane</keyword>
<keyword evidence="3" id="KW-0145">Chemotaxis</keyword>
<dbReference type="OrthoDB" id="13222at2"/>
<name>F4LUK0_TEPAE</name>
<dbReference type="CDD" id="cd12914">
    <property type="entry name" value="PDC1_DGC_like"/>
    <property type="match status" value="1"/>
</dbReference>
<dbReference type="Pfam" id="PF00015">
    <property type="entry name" value="MCPsignal"/>
    <property type="match status" value="1"/>
</dbReference>
<organism evidence="11 12">
    <name type="scientific">Tepidanaerobacter acetatoxydans (strain DSM 21804 / JCM 16047 / Re1)</name>
    <dbReference type="NCBI Taxonomy" id="1209989"/>
    <lineage>
        <taxon>Bacteria</taxon>
        <taxon>Bacillati</taxon>
        <taxon>Bacillota</taxon>
        <taxon>Clostridia</taxon>
        <taxon>Thermosediminibacterales</taxon>
        <taxon>Tepidanaerobacteraceae</taxon>
        <taxon>Tepidanaerobacter</taxon>
    </lineage>
</organism>
<evidence type="ECO:0000256" key="4">
    <source>
        <dbReference type="ARBA" id="ARBA00022692"/>
    </source>
</evidence>
<protein>
    <submittedName>
        <fullName evidence="11">Methyl-accepting chemotaxis sensory transducer with Cache sensor</fullName>
    </submittedName>
</protein>
<feature type="transmembrane region" description="Helical" evidence="9">
    <location>
        <begin position="6"/>
        <end position="22"/>
    </location>
</feature>
<dbReference type="GO" id="GO:0006935">
    <property type="term" value="P:chemotaxis"/>
    <property type="evidence" value="ECO:0007669"/>
    <property type="project" value="UniProtKB-KW"/>
</dbReference>
<evidence type="ECO:0000256" key="6">
    <source>
        <dbReference type="ARBA" id="ARBA00023136"/>
    </source>
</evidence>
<dbReference type="STRING" id="1209989.TepRe1_2546"/>
<dbReference type="PANTHER" id="PTHR32089">
    <property type="entry name" value="METHYL-ACCEPTING CHEMOTAXIS PROTEIN MCPB"/>
    <property type="match status" value="1"/>
</dbReference>
<dbReference type="Gene3D" id="3.30.450.20">
    <property type="entry name" value="PAS domain"/>
    <property type="match status" value="1"/>
</dbReference>
<proteinExistence type="predicted"/>
<feature type="transmembrane region" description="Helical" evidence="9">
    <location>
        <begin position="27"/>
        <end position="48"/>
    </location>
</feature>
<dbReference type="Proteomes" id="UP000010802">
    <property type="component" value="Chromosome"/>
</dbReference>
<dbReference type="InterPro" id="IPR004089">
    <property type="entry name" value="MCPsignal_dom"/>
</dbReference>
<dbReference type="AlphaFoldDB" id="F4LUK0"/>
<keyword evidence="7 8" id="KW-0807">Transducer</keyword>
<dbReference type="Gene3D" id="1.10.287.950">
    <property type="entry name" value="Methyl-accepting chemotaxis protein"/>
    <property type="match status" value="1"/>
</dbReference>
<dbReference type="SUPFAM" id="SSF103190">
    <property type="entry name" value="Sensory domain-like"/>
    <property type="match status" value="1"/>
</dbReference>
<keyword evidence="12" id="KW-1185">Reference proteome</keyword>
<gene>
    <name evidence="11" type="ordered locus">TEPIRE1_2744</name>
</gene>
<dbReference type="HOGENOM" id="CLU_000445_107_18_9"/>
<dbReference type="InterPro" id="IPR033479">
    <property type="entry name" value="dCache_1"/>
</dbReference>
<dbReference type="InterPro" id="IPR029151">
    <property type="entry name" value="Sensor-like_sf"/>
</dbReference>
<dbReference type="KEGG" id="tep:TepRe1_2546"/>
<evidence type="ECO:0000256" key="8">
    <source>
        <dbReference type="PROSITE-ProRule" id="PRU00284"/>
    </source>
</evidence>
<dbReference type="SUPFAM" id="SSF58104">
    <property type="entry name" value="Methyl-accepting chemotaxis protein (MCP) signaling domain"/>
    <property type="match status" value="1"/>
</dbReference>
<dbReference type="GO" id="GO:0005886">
    <property type="term" value="C:plasma membrane"/>
    <property type="evidence" value="ECO:0007669"/>
    <property type="project" value="UniProtKB-SubCell"/>
</dbReference>
<evidence type="ECO:0000256" key="7">
    <source>
        <dbReference type="ARBA" id="ARBA00023224"/>
    </source>
</evidence>
<sequence length="533" mass="59194">MNKLFYGYIGITVLLGILAIILRSNIIVLCIIIMSNILFSLLTIWTIVKSFSCLQGNLNEIVNGQLNINIKRSKIKIIDQIGQTINSYLVKIRKLICQYQNFSEKAINQSNSIKKQAESIKDTSREIALTVQSIAEAVTNQAASTSEVKENIEVFSKEVDEICQNARLSVDVAKDSKNIVKESFETFRETFKELEGIKNYNDKVLEDMEILDKSVRQISAITEAVEEIASQTHLLALNASIEAARAGEAGKGFAVVAEEVSKLADNSSDSAKKIKELVNSIISEIKGLAVDIKGQADVISKNAVYAQKALEKSDGISKAMDDNIKATNAIVKLTEDQRAKIEDITCAIDVINQITQHNAATSQEITASTQEQQSIIEMIYDSIVYLNNAIEYSNSIISDFTKGFKITPEIKEKVDKAKQLVEEISTSHEILNLKGEELRKYLISKQNSVDFIELISFINKDGYQEVTSEDVPEEHRDVSARPYFLKAISGETFISEVYVSTFTNNYNITIAVPIFKNNATVGAVLADINLNQN</sequence>
<dbReference type="RefSeq" id="WP_013779564.1">
    <property type="nucleotide sequence ID" value="NC_015519.1"/>
</dbReference>
<keyword evidence="4 9" id="KW-0812">Transmembrane</keyword>
<reference evidence="12" key="1">
    <citation type="journal article" date="2013" name="Genome Announc.">
        <title>First genome sequence of a syntrophic acetate-oxidizing bacterium, Tepidanaerobacter acetatoxydans strain Re1.</title>
        <authorList>
            <person name="Manzoor S."/>
            <person name="Bongcam-Rudloff E."/>
            <person name="Schnurer A."/>
            <person name="Muller B."/>
        </authorList>
    </citation>
    <scope>NUCLEOTIDE SEQUENCE [LARGE SCALE GENOMIC DNA]</scope>
    <source>
        <strain evidence="12">Re1</strain>
    </source>
</reference>
<accession>F4LUK0</accession>